<organism evidence="2 3">
    <name type="scientific">Lyophyllum shimeji</name>
    <name type="common">Hon-shimeji</name>
    <name type="synonym">Tricholoma shimeji</name>
    <dbReference type="NCBI Taxonomy" id="47721"/>
    <lineage>
        <taxon>Eukaryota</taxon>
        <taxon>Fungi</taxon>
        <taxon>Dikarya</taxon>
        <taxon>Basidiomycota</taxon>
        <taxon>Agaricomycotina</taxon>
        <taxon>Agaricomycetes</taxon>
        <taxon>Agaricomycetidae</taxon>
        <taxon>Agaricales</taxon>
        <taxon>Tricholomatineae</taxon>
        <taxon>Lyophyllaceae</taxon>
        <taxon>Lyophyllum</taxon>
    </lineage>
</organism>
<dbReference type="OrthoDB" id="2620452at2759"/>
<evidence type="ECO:0000313" key="3">
    <source>
        <dbReference type="Proteomes" id="UP001063166"/>
    </source>
</evidence>
<feature type="region of interest" description="Disordered" evidence="1">
    <location>
        <begin position="1"/>
        <end position="22"/>
    </location>
</feature>
<dbReference type="Proteomes" id="UP001063166">
    <property type="component" value="Unassembled WGS sequence"/>
</dbReference>
<feature type="compositionally biased region" description="Basic and acidic residues" evidence="1">
    <location>
        <begin position="39"/>
        <end position="51"/>
    </location>
</feature>
<comment type="caution">
    <text evidence="2">The sequence shown here is derived from an EMBL/GenBank/DDBJ whole genome shotgun (WGS) entry which is preliminary data.</text>
</comment>
<name>A0A9P3UIK3_LYOSH</name>
<dbReference type="EMBL" id="BRPK01000002">
    <property type="protein sequence ID" value="GLB35664.1"/>
    <property type="molecule type" value="Genomic_DNA"/>
</dbReference>
<protein>
    <submittedName>
        <fullName evidence="2">Uncharacterized protein</fullName>
    </submittedName>
</protein>
<gene>
    <name evidence="2" type="ORF">LshimejAT787_0212290</name>
</gene>
<dbReference type="AlphaFoldDB" id="A0A9P3UIK3"/>
<proteinExistence type="predicted"/>
<keyword evidence="3" id="KW-1185">Reference proteome</keyword>
<sequence length="128" mass="13996">MVKQSKPLTGATPRNKGKGKRFLDNDAALDLAAAIADAQEGKSLNKVEKHRQVQAVHPRVDQKSKPSSSKLKLKQTKARLVAQRTQVRKEKTKRRKQHSEDKAANGETGSGSATEIPKTVARKSVSFA</sequence>
<accession>A0A9P3UIK3</accession>
<evidence type="ECO:0000256" key="1">
    <source>
        <dbReference type="SAM" id="MobiDB-lite"/>
    </source>
</evidence>
<feature type="region of interest" description="Disordered" evidence="1">
    <location>
        <begin position="39"/>
        <end position="128"/>
    </location>
</feature>
<reference evidence="2" key="1">
    <citation type="submission" date="2022-07" db="EMBL/GenBank/DDBJ databases">
        <title>The genome of Lyophyllum shimeji provides insight into the initial evolution of ectomycorrhizal fungal genome.</title>
        <authorList>
            <person name="Kobayashi Y."/>
            <person name="Shibata T."/>
            <person name="Hirakawa H."/>
            <person name="Shigenobu S."/>
            <person name="Nishiyama T."/>
            <person name="Yamada A."/>
            <person name="Hasebe M."/>
            <person name="Kawaguchi M."/>
        </authorList>
    </citation>
    <scope>NUCLEOTIDE SEQUENCE</scope>
    <source>
        <strain evidence="2">AT787</strain>
    </source>
</reference>
<evidence type="ECO:0000313" key="2">
    <source>
        <dbReference type="EMBL" id="GLB35664.1"/>
    </source>
</evidence>